<evidence type="ECO:0000259" key="7">
    <source>
        <dbReference type="Pfam" id="PF20684"/>
    </source>
</evidence>
<dbReference type="GO" id="GO:0016020">
    <property type="term" value="C:membrane"/>
    <property type="evidence" value="ECO:0007669"/>
    <property type="project" value="UniProtKB-SubCell"/>
</dbReference>
<comment type="similarity">
    <text evidence="5">Belongs to the SAT4 family.</text>
</comment>
<keyword evidence="4 6" id="KW-0472">Membrane</keyword>
<evidence type="ECO:0000313" key="8">
    <source>
        <dbReference type="EMBL" id="KAK2599605.1"/>
    </source>
</evidence>
<keyword evidence="2 6" id="KW-0812">Transmembrane</keyword>
<dbReference type="InterPro" id="IPR052337">
    <property type="entry name" value="SAT4-like"/>
</dbReference>
<dbReference type="Proteomes" id="UP001265746">
    <property type="component" value="Unassembled WGS sequence"/>
</dbReference>
<evidence type="ECO:0000256" key="6">
    <source>
        <dbReference type="SAM" id="Phobius"/>
    </source>
</evidence>
<feature type="transmembrane region" description="Helical" evidence="6">
    <location>
        <begin position="210"/>
        <end position="231"/>
    </location>
</feature>
<dbReference type="EMBL" id="JAUJFL010000007">
    <property type="protein sequence ID" value="KAK2599606.1"/>
    <property type="molecule type" value="Genomic_DNA"/>
</dbReference>
<evidence type="ECO:0000256" key="4">
    <source>
        <dbReference type="ARBA" id="ARBA00023136"/>
    </source>
</evidence>
<keyword evidence="3 6" id="KW-1133">Transmembrane helix</keyword>
<name>A0AAD9S6Q7_PHOAM</name>
<gene>
    <name evidence="8" type="ORF">N8I77_011345</name>
</gene>
<feature type="transmembrane region" description="Helical" evidence="6">
    <location>
        <begin position="47"/>
        <end position="69"/>
    </location>
</feature>
<evidence type="ECO:0000256" key="1">
    <source>
        <dbReference type="ARBA" id="ARBA00004141"/>
    </source>
</evidence>
<feature type="domain" description="Rhodopsin" evidence="7">
    <location>
        <begin position="32"/>
        <end position="262"/>
    </location>
</feature>
<feature type="transmembrane region" description="Helical" evidence="6">
    <location>
        <begin position="94"/>
        <end position="116"/>
    </location>
</feature>
<feature type="transmembrane region" description="Helical" evidence="6">
    <location>
        <begin position="177"/>
        <end position="198"/>
    </location>
</feature>
<evidence type="ECO:0000256" key="5">
    <source>
        <dbReference type="ARBA" id="ARBA00038359"/>
    </source>
</evidence>
<feature type="transmembrane region" description="Helical" evidence="6">
    <location>
        <begin position="12"/>
        <end position="35"/>
    </location>
</feature>
<comment type="subcellular location">
    <subcellularLocation>
        <location evidence="1">Membrane</location>
        <topology evidence="1">Multi-pass membrane protein</topology>
    </subcellularLocation>
</comment>
<evidence type="ECO:0000256" key="3">
    <source>
        <dbReference type="ARBA" id="ARBA00022989"/>
    </source>
</evidence>
<reference evidence="8" key="1">
    <citation type="submission" date="2023-06" db="EMBL/GenBank/DDBJ databases">
        <authorList>
            <person name="Noh H."/>
        </authorList>
    </citation>
    <scope>NUCLEOTIDE SEQUENCE</scope>
    <source>
        <strain evidence="8">DUCC20226</strain>
    </source>
</reference>
<sequence length="364" mass="40511">MTFGVFHDPVQGATFMINVLATPICILVTVFRFIGTRRAGRKFNLEDWFALVALVSFCIHASAALWTVVTLNGKNPFNGEIPRPQYIEIMKVSYVMQVNVPFNPTFAKLSLLALYYRIFSINPTFARWVWSLVIFQVCWFLAMVLCRIMFCLPIEKLWLETIPGHCLNVPLLLAVDWSVNAALAFALIALGMCMVRTLAISKSAKRRLGLLFVLGGFTGIIDIVAITQAYGVTSSLTPVWIVTVHMLSNSICCCAPVHRTIMPEMPFVKKIKSKIYFLYGSKNNESEESNNQPSSTFVTIGGTVKNRGTPDQELIKLNRVNSPGDGENTAEVRIGTCVGPSYSSQSLGQQERPAVHVQRTFEVV</sequence>
<organism evidence="8 9">
    <name type="scientific">Phomopsis amygdali</name>
    <name type="common">Fusicoccum amygdali</name>
    <dbReference type="NCBI Taxonomy" id="1214568"/>
    <lineage>
        <taxon>Eukaryota</taxon>
        <taxon>Fungi</taxon>
        <taxon>Dikarya</taxon>
        <taxon>Ascomycota</taxon>
        <taxon>Pezizomycotina</taxon>
        <taxon>Sordariomycetes</taxon>
        <taxon>Sordariomycetidae</taxon>
        <taxon>Diaporthales</taxon>
        <taxon>Diaporthaceae</taxon>
        <taxon>Diaporthe</taxon>
    </lineage>
</organism>
<proteinExistence type="inferred from homology"/>
<dbReference type="PANTHER" id="PTHR33048">
    <property type="entry name" value="PTH11-LIKE INTEGRAL MEMBRANE PROTEIN (AFU_ORTHOLOGUE AFUA_5G11245)"/>
    <property type="match status" value="1"/>
</dbReference>
<evidence type="ECO:0000313" key="9">
    <source>
        <dbReference type="Proteomes" id="UP001265746"/>
    </source>
</evidence>
<feature type="transmembrane region" description="Helical" evidence="6">
    <location>
        <begin position="128"/>
        <end position="150"/>
    </location>
</feature>
<dbReference type="PANTHER" id="PTHR33048:SF47">
    <property type="entry name" value="INTEGRAL MEMBRANE PROTEIN-RELATED"/>
    <property type="match status" value="1"/>
</dbReference>
<comment type="caution">
    <text evidence="8">The sequence shown here is derived from an EMBL/GenBank/DDBJ whole genome shotgun (WGS) entry which is preliminary data.</text>
</comment>
<accession>A0AAD9S6Q7</accession>
<dbReference type="AlphaFoldDB" id="A0AAD9S6Q7"/>
<dbReference type="EMBL" id="JAUJFL010000007">
    <property type="protein sequence ID" value="KAK2599605.1"/>
    <property type="molecule type" value="Genomic_DNA"/>
</dbReference>
<dbReference type="InterPro" id="IPR049326">
    <property type="entry name" value="Rhodopsin_dom_fungi"/>
</dbReference>
<evidence type="ECO:0000256" key="2">
    <source>
        <dbReference type="ARBA" id="ARBA00022692"/>
    </source>
</evidence>
<protein>
    <recommendedName>
        <fullName evidence="7">Rhodopsin domain-containing protein</fullName>
    </recommendedName>
</protein>
<dbReference type="Pfam" id="PF20684">
    <property type="entry name" value="Fung_rhodopsin"/>
    <property type="match status" value="1"/>
</dbReference>
<feature type="transmembrane region" description="Helical" evidence="6">
    <location>
        <begin position="237"/>
        <end position="257"/>
    </location>
</feature>
<keyword evidence="9" id="KW-1185">Reference proteome</keyword>